<comment type="catalytic activity">
    <reaction evidence="17">
        <text>L-seryl-[protein] + ATP = O-phospho-L-seryl-[protein] + ADP + H(+)</text>
        <dbReference type="Rhea" id="RHEA:17989"/>
        <dbReference type="Rhea" id="RHEA-COMP:9863"/>
        <dbReference type="Rhea" id="RHEA-COMP:11604"/>
        <dbReference type="ChEBI" id="CHEBI:15378"/>
        <dbReference type="ChEBI" id="CHEBI:29999"/>
        <dbReference type="ChEBI" id="CHEBI:30616"/>
        <dbReference type="ChEBI" id="CHEBI:83421"/>
        <dbReference type="ChEBI" id="CHEBI:456216"/>
        <dbReference type="EC" id="2.7.11.1"/>
    </reaction>
</comment>
<gene>
    <name evidence="21" type="ORF">SLEP1_g43920</name>
</gene>
<dbReference type="PROSITE" id="PS00107">
    <property type="entry name" value="PROTEIN_KINASE_ATP"/>
    <property type="match status" value="1"/>
</dbReference>
<reference evidence="21 22" key="1">
    <citation type="journal article" date="2021" name="Commun. Biol.">
        <title>The genome of Shorea leprosula (Dipterocarpaceae) highlights the ecological relevance of drought in aseasonal tropical rainforests.</title>
        <authorList>
            <person name="Ng K.K.S."/>
            <person name="Kobayashi M.J."/>
            <person name="Fawcett J.A."/>
            <person name="Hatakeyama M."/>
            <person name="Paape T."/>
            <person name="Ng C.H."/>
            <person name="Ang C.C."/>
            <person name="Tnah L.H."/>
            <person name="Lee C.T."/>
            <person name="Nishiyama T."/>
            <person name="Sese J."/>
            <person name="O'Brien M.J."/>
            <person name="Copetti D."/>
            <person name="Mohd Noor M.I."/>
            <person name="Ong R.C."/>
            <person name="Putra M."/>
            <person name="Sireger I.Z."/>
            <person name="Indrioko S."/>
            <person name="Kosugi Y."/>
            <person name="Izuno A."/>
            <person name="Isagi Y."/>
            <person name="Lee S.L."/>
            <person name="Shimizu K.K."/>
        </authorList>
    </citation>
    <scope>NUCLEOTIDE SEQUENCE [LARGE SCALE GENOMIC DNA]</scope>
    <source>
        <strain evidence="21">214</strain>
    </source>
</reference>
<dbReference type="InterPro" id="IPR011009">
    <property type="entry name" value="Kinase-like_dom_sf"/>
</dbReference>
<feature type="transmembrane region" description="Helical" evidence="19">
    <location>
        <begin position="529"/>
        <end position="551"/>
    </location>
</feature>
<dbReference type="InterPro" id="IPR008271">
    <property type="entry name" value="Ser/Thr_kinase_AS"/>
</dbReference>
<dbReference type="PANTHER" id="PTHR45631">
    <property type="entry name" value="OS07G0107800 PROTEIN-RELATED"/>
    <property type="match status" value="1"/>
</dbReference>
<dbReference type="Proteomes" id="UP001054252">
    <property type="component" value="Unassembled WGS sequence"/>
</dbReference>
<dbReference type="PANTHER" id="PTHR45631:SF202">
    <property type="entry name" value="SENESCENCE-INDUCED RECEPTOR-LIKE SERINE_THREONINE-PROTEIN KINASE"/>
    <property type="match status" value="1"/>
</dbReference>
<keyword evidence="4" id="KW-0597">Phosphoprotein</keyword>
<keyword evidence="13 19" id="KW-1133">Transmembrane helix</keyword>
<dbReference type="Gene3D" id="3.80.10.10">
    <property type="entry name" value="Ribonuclease Inhibitor"/>
    <property type="match status" value="1"/>
</dbReference>
<feature type="binding site" evidence="18">
    <location>
        <position position="622"/>
    </location>
    <ligand>
        <name>ATP</name>
        <dbReference type="ChEBI" id="CHEBI:30616"/>
    </ligand>
</feature>
<evidence type="ECO:0000256" key="2">
    <source>
        <dbReference type="ARBA" id="ARBA00012513"/>
    </source>
</evidence>
<evidence type="ECO:0000256" key="13">
    <source>
        <dbReference type="ARBA" id="ARBA00022989"/>
    </source>
</evidence>
<evidence type="ECO:0000256" key="17">
    <source>
        <dbReference type="ARBA" id="ARBA00048679"/>
    </source>
</evidence>
<dbReference type="InterPro" id="IPR001611">
    <property type="entry name" value="Leu-rich_rpt"/>
</dbReference>
<dbReference type="Pfam" id="PF12819">
    <property type="entry name" value="Malectin_like"/>
    <property type="match status" value="1"/>
</dbReference>
<evidence type="ECO:0000256" key="6">
    <source>
        <dbReference type="ARBA" id="ARBA00022679"/>
    </source>
</evidence>
<dbReference type="SUPFAM" id="SSF52058">
    <property type="entry name" value="L domain-like"/>
    <property type="match status" value="1"/>
</dbReference>
<comment type="caution">
    <text evidence="21">The sequence shown here is derived from an EMBL/GenBank/DDBJ whole genome shotgun (WGS) entry which is preliminary data.</text>
</comment>
<proteinExistence type="predicted"/>
<evidence type="ECO:0000256" key="9">
    <source>
        <dbReference type="ARBA" id="ARBA00022737"/>
    </source>
</evidence>
<keyword evidence="5" id="KW-0433">Leucine-rich repeat</keyword>
<evidence type="ECO:0000256" key="18">
    <source>
        <dbReference type="PROSITE-ProRule" id="PRU10141"/>
    </source>
</evidence>
<evidence type="ECO:0000256" key="10">
    <source>
        <dbReference type="ARBA" id="ARBA00022741"/>
    </source>
</evidence>
<dbReference type="AlphaFoldDB" id="A0AAV5LGB8"/>
<evidence type="ECO:0000256" key="16">
    <source>
        <dbReference type="ARBA" id="ARBA00047899"/>
    </source>
</evidence>
<comment type="subcellular location">
    <subcellularLocation>
        <location evidence="1">Membrane</location>
        <topology evidence="1">Single-pass membrane protein</topology>
    </subcellularLocation>
</comment>
<dbReference type="Pfam" id="PF07714">
    <property type="entry name" value="PK_Tyr_Ser-Thr"/>
    <property type="match status" value="1"/>
</dbReference>
<keyword evidence="9" id="KW-0677">Repeat</keyword>
<evidence type="ECO:0000256" key="8">
    <source>
        <dbReference type="ARBA" id="ARBA00022729"/>
    </source>
</evidence>
<dbReference type="InterPro" id="IPR017441">
    <property type="entry name" value="Protein_kinase_ATP_BS"/>
</dbReference>
<dbReference type="SMART" id="SM00220">
    <property type="entry name" value="S_TKc"/>
    <property type="match status" value="1"/>
</dbReference>
<dbReference type="FunFam" id="3.80.10.10:FF:000129">
    <property type="entry name" value="Leucine-rich repeat receptor-like kinase"/>
    <property type="match status" value="1"/>
</dbReference>
<dbReference type="PROSITE" id="PS00108">
    <property type="entry name" value="PROTEIN_KINASE_ST"/>
    <property type="match status" value="1"/>
</dbReference>
<dbReference type="GO" id="GO:0005524">
    <property type="term" value="F:ATP binding"/>
    <property type="evidence" value="ECO:0007669"/>
    <property type="project" value="UniProtKB-UniRule"/>
</dbReference>
<evidence type="ECO:0000259" key="20">
    <source>
        <dbReference type="PROSITE" id="PS50011"/>
    </source>
</evidence>
<keyword evidence="11" id="KW-0418">Kinase</keyword>
<keyword evidence="3" id="KW-0723">Serine/threonine-protein kinase</keyword>
<name>A0AAV5LGB8_9ROSI</name>
<evidence type="ECO:0000256" key="19">
    <source>
        <dbReference type="SAM" id="Phobius"/>
    </source>
</evidence>
<evidence type="ECO:0000256" key="3">
    <source>
        <dbReference type="ARBA" id="ARBA00022527"/>
    </source>
</evidence>
<dbReference type="Gene3D" id="3.30.200.20">
    <property type="entry name" value="Phosphorylase Kinase, domain 1"/>
    <property type="match status" value="1"/>
</dbReference>
<dbReference type="PROSITE" id="PS51450">
    <property type="entry name" value="LRR"/>
    <property type="match status" value="1"/>
</dbReference>
<dbReference type="CDD" id="cd14066">
    <property type="entry name" value="STKc_IRAK"/>
    <property type="match status" value="1"/>
</dbReference>
<evidence type="ECO:0000256" key="5">
    <source>
        <dbReference type="ARBA" id="ARBA00022614"/>
    </source>
</evidence>
<comment type="catalytic activity">
    <reaction evidence="16">
        <text>L-threonyl-[protein] + ATP = O-phospho-L-threonyl-[protein] + ADP + H(+)</text>
        <dbReference type="Rhea" id="RHEA:46608"/>
        <dbReference type="Rhea" id="RHEA-COMP:11060"/>
        <dbReference type="Rhea" id="RHEA-COMP:11605"/>
        <dbReference type="ChEBI" id="CHEBI:15378"/>
        <dbReference type="ChEBI" id="CHEBI:30013"/>
        <dbReference type="ChEBI" id="CHEBI:30616"/>
        <dbReference type="ChEBI" id="CHEBI:61977"/>
        <dbReference type="ChEBI" id="CHEBI:456216"/>
        <dbReference type="EC" id="2.7.11.1"/>
    </reaction>
</comment>
<keyword evidence="6" id="KW-0808">Transferase</keyword>
<evidence type="ECO:0000256" key="12">
    <source>
        <dbReference type="ARBA" id="ARBA00022840"/>
    </source>
</evidence>
<evidence type="ECO:0000256" key="14">
    <source>
        <dbReference type="ARBA" id="ARBA00023136"/>
    </source>
</evidence>
<dbReference type="SUPFAM" id="SSF56112">
    <property type="entry name" value="Protein kinase-like (PK-like)"/>
    <property type="match status" value="1"/>
</dbReference>
<keyword evidence="15" id="KW-0675">Receptor</keyword>
<dbReference type="EMBL" id="BPVZ01000112">
    <property type="protein sequence ID" value="GKV35682.1"/>
    <property type="molecule type" value="Genomic_DNA"/>
</dbReference>
<evidence type="ECO:0000256" key="7">
    <source>
        <dbReference type="ARBA" id="ARBA00022692"/>
    </source>
</evidence>
<accession>A0AAV5LGB8</accession>
<dbReference type="GO" id="GO:0016020">
    <property type="term" value="C:membrane"/>
    <property type="evidence" value="ECO:0007669"/>
    <property type="project" value="UniProtKB-SubCell"/>
</dbReference>
<dbReference type="FunFam" id="1.10.510.10:FF:000146">
    <property type="entry name" value="LRR receptor-like serine/threonine-protein kinase IOS1"/>
    <property type="match status" value="1"/>
</dbReference>
<dbReference type="GO" id="GO:0004674">
    <property type="term" value="F:protein serine/threonine kinase activity"/>
    <property type="evidence" value="ECO:0007669"/>
    <property type="project" value="UniProtKB-KW"/>
</dbReference>
<evidence type="ECO:0000256" key="1">
    <source>
        <dbReference type="ARBA" id="ARBA00004167"/>
    </source>
</evidence>
<sequence length="903" mass="101521">MSAQLSLVDYFGRESLLGTENQVRARMEMLGYFLIGLLCSFSLPISIRAYDQTGFISLDCGLPEDSSYSEATRGITFVSDAPYIETGISKDVLPEFKSELQQQMWNVRSFPEGDKNCYNLTLKKGDQYLITAFFMYGNYDEKNEVPGFDLYLGPNLWNTVSLQDASTARIYEIIHTLQSTHLYICLVNTRNGTPFISALELRLLKNTTYKSQTGSMELFKRYDVGSMPGTPFTFKEDVYDRFWEPYNREDWTQISTEFSIENNSTYQPPSSVMQTAGTPTSARQSLNFSIGTMDSDAKFYVYMHFSEVEKMEANRSRVLNISYNGTHSFGPFSPEYLRVKTVFSPIAMEGGEFSIYRARGSTLPPILNALEVYTEKQFLKLPTARQDVDAILNIKSIYELKRNWQGDPCAPQAYMWEGLDCRQNDNDPPRIISLNLSSSDLTGEIPSCIANLTELQYLDLSNNSLTGSVPEFLSQLQFLTVLNLEENMLNGSVPAKLIKRSENGLQLRVDGNPNLCASMSCKKKTGKGIVVPVVVSASSLLGLIIALAIIWRLKRRKLLARKTVARETEGYRKSCLSLGPKNPRVTYSEVLKITNNFEKILGKGSFGTVFQGYFSDTQVAVKMLSPLSVQGYKEFEAEVTILLRVHHKNLTSLIGYCYEGSYMGLIYEYMAKGNLAEHLSESSNDILSWEQRLQIMLDVASGLEYLHNGCKPPIIHRDVKSQNVLVNENFQAKMADFGVSKTFTTEGGSHVSTVVAGTPGYLDPEYYLTNRLSEKSDTYSFGVWLLEVITSRPVIAKTTDKTHISQWVNFMLSKGDIKRIVDPRLKEDFDVNSAWKAVEVAIACVSPTPTGRPTMKDVVGELYECLATERARKKIGHENGSQNSAGMLPMNLNFSSEMGPFFR</sequence>
<dbReference type="Gene3D" id="1.10.510.10">
    <property type="entry name" value="Transferase(Phosphotransferase) domain 1"/>
    <property type="match status" value="1"/>
</dbReference>
<keyword evidence="12 18" id="KW-0067">ATP-binding</keyword>
<dbReference type="Pfam" id="PF13855">
    <property type="entry name" value="LRR_8"/>
    <property type="match status" value="1"/>
</dbReference>
<evidence type="ECO:0000313" key="22">
    <source>
        <dbReference type="Proteomes" id="UP001054252"/>
    </source>
</evidence>
<dbReference type="InterPro" id="IPR001245">
    <property type="entry name" value="Ser-Thr/Tyr_kinase_cat_dom"/>
</dbReference>
<keyword evidence="8" id="KW-0732">Signal</keyword>
<evidence type="ECO:0000256" key="15">
    <source>
        <dbReference type="ARBA" id="ARBA00023170"/>
    </source>
</evidence>
<keyword evidence="14 19" id="KW-0472">Membrane</keyword>
<feature type="domain" description="Protein kinase" evidence="20">
    <location>
        <begin position="595"/>
        <end position="866"/>
    </location>
</feature>
<organism evidence="21 22">
    <name type="scientific">Rubroshorea leprosula</name>
    <dbReference type="NCBI Taxonomy" id="152421"/>
    <lineage>
        <taxon>Eukaryota</taxon>
        <taxon>Viridiplantae</taxon>
        <taxon>Streptophyta</taxon>
        <taxon>Embryophyta</taxon>
        <taxon>Tracheophyta</taxon>
        <taxon>Spermatophyta</taxon>
        <taxon>Magnoliopsida</taxon>
        <taxon>eudicotyledons</taxon>
        <taxon>Gunneridae</taxon>
        <taxon>Pentapetalae</taxon>
        <taxon>rosids</taxon>
        <taxon>malvids</taxon>
        <taxon>Malvales</taxon>
        <taxon>Dipterocarpaceae</taxon>
        <taxon>Rubroshorea</taxon>
    </lineage>
</organism>
<dbReference type="EC" id="2.7.11.1" evidence="2"/>
<keyword evidence="7 19" id="KW-0812">Transmembrane</keyword>
<feature type="transmembrane region" description="Helical" evidence="19">
    <location>
        <begin position="30"/>
        <end position="50"/>
    </location>
</feature>
<dbReference type="InterPro" id="IPR024788">
    <property type="entry name" value="Malectin-like_Carb-bd_dom"/>
</dbReference>
<evidence type="ECO:0000313" key="21">
    <source>
        <dbReference type="EMBL" id="GKV35682.1"/>
    </source>
</evidence>
<keyword evidence="22" id="KW-1185">Reference proteome</keyword>
<evidence type="ECO:0000256" key="4">
    <source>
        <dbReference type="ARBA" id="ARBA00022553"/>
    </source>
</evidence>
<evidence type="ECO:0000256" key="11">
    <source>
        <dbReference type="ARBA" id="ARBA00022777"/>
    </source>
</evidence>
<dbReference type="InterPro" id="IPR032675">
    <property type="entry name" value="LRR_dom_sf"/>
</dbReference>
<protein>
    <recommendedName>
        <fullName evidence="2">non-specific serine/threonine protein kinase</fullName>
        <ecNumber evidence="2">2.7.11.1</ecNumber>
    </recommendedName>
</protein>
<keyword evidence="10 18" id="KW-0547">Nucleotide-binding</keyword>
<dbReference type="PROSITE" id="PS50011">
    <property type="entry name" value="PROTEIN_KINASE_DOM"/>
    <property type="match status" value="1"/>
</dbReference>
<dbReference type="InterPro" id="IPR000719">
    <property type="entry name" value="Prot_kinase_dom"/>
</dbReference>